<proteinExistence type="predicted"/>
<dbReference type="eggNOG" id="ENOG502QU8G">
    <property type="taxonomic scope" value="Eukaryota"/>
</dbReference>
<feature type="compositionally biased region" description="Polar residues" evidence="1">
    <location>
        <begin position="430"/>
        <end position="443"/>
    </location>
</feature>
<dbReference type="AlphaFoldDB" id="W9RAD2"/>
<feature type="region of interest" description="Disordered" evidence="1">
    <location>
        <begin position="602"/>
        <end position="634"/>
    </location>
</feature>
<feature type="region of interest" description="Disordered" evidence="1">
    <location>
        <begin position="456"/>
        <end position="510"/>
    </location>
</feature>
<evidence type="ECO:0000256" key="1">
    <source>
        <dbReference type="SAM" id="MobiDB-lite"/>
    </source>
</evidence>
<dbReference type="PANTHER" id="PTHR34962:SF1">
    <property type="entry name" value="EMBRYO DEFECTIVE 1703-RELATED"/>
    <property type="match status" value="1"/>
</dbReference>
<reference evidence="3" key="1">
    <citation type="submission" date="2013-01" db="EMBL/GenBank/DDBJ databases">
        <title>Draft Genome Sequence of a Mulberry Tree, Morus notabilis C.K. Schneid.</title>
        <authorList>
            <person name="He N."/>
            <person name="Zhao S."/>
        </authorList>
    </citation>
    <scope>NUCLEOTIDE SEQUENCE</scope>
</reference>
<feature type="compositionally biased region" description="Basic and acidic residues" evidence="1">
    <location>
        <begin position="411"/>
        <end position="429"/>
    </location>
</feature>
<name>W9RAD2_9ROSA</name>
<organism evidence="2 3">
    <name type="scientific">Morus notabilis</name>
    <dbReference type="NCBI Taxonomy" id="981085"/>
    <lineage>
        <taxon>Eukaryota</taxon>
        <taxon>Viridiplantae</taxon>
        <taxon>Streptophyta</taxon>
        <taxon>Embryophyta</taxon>
        <taxon>Tracheophyta</taxon>
        <taxon>Spermatophyta</taxon>
        <taxon>Magnoliopsida</taxon>
        <taxon>eudicotyledons</taxon>
        <taxon>Gunneridae</taxon>
        <taxon>Pentapetalae</taxon>
        <taxon>rosids</taxon>
        <taxon>fabids</taxon>
        <taxon>Rosales</taxon>
        <taxon>Moraceae</taxon>
        <taxon>Moreae</taxon>
        <taxon>Morus</taxon>
    </lineage>
</organism>
<feature type="compositionally biased region" description="Basic and acidic residues" evidence="1">
    <location>
        <begin position="465"/>
        <end position="488"/>
    </location>
</feature>
<feature type="region of interest" description="Disordered" evidence="1">
    <location>
        <begin position="408"/>
        <end position="443"/>
    </location>
</feature>
<protein>
    <submittedName>
        <fullName evidence="2">Uncharacterized protein</fullName>
    </submittedName>
</protein>
<evidence type="ECO:0000313" key="3">
    <source>
        <dbReference type="Proteomes" id="UP000030645"/>
    </source>
</evidence>
<keyword evidence="3" id="KW-1185">Reference proteome</keyword>
<evidence type="ECO:0000313" key="2">
    <source>
        <dbReference type="EMBL" id="EXB62171.1"/>
    </source>
</evidence>
<dbReference type="STRING" id="981085.W9RAD2"/>
<gene>
    <name evidence="2" type="ORF">L484_017556</name>
</gene>
<dbReference type="Proteomes" id="UP000030645">
    <property type="component" value="Unassembled WGS sequence"/>
</dbReference>
<accession>W9RAD2</accession>
<sequence>MEVFKSSAPTNLTIRLSTSPFTFEFPTKASTKRIHIKFTTPSFIFYKNPSFPIHFPLSNTRRKFLVFSQFGRTTNRRNSLRKKLIEDQQQVRRIASPLNPAGSDIQNPNPNFGDTERFVERINHESVEKGYDSSDKEPKSKSFGESVLFNKLENWALQYKKDTEYWGIGSKPIFIVFLDSDSNVKRVSVDENEVLRRSGVEKESSKEVNLKALHAKTLAREMESGKKDVIPRNSSVAKFVVVQGEESSFFKAIQSFAHSPKMVNELPRVGMMLFYGFIAVWALKKLFGFRGKEEIESVKEMRREIKSRKVEEMLDKGSVEVVQKPLELPMLSGEKPRIDKEELMRNIARAKSLDGNVALLGSSIAPDAKSVEFDVKIQEIRKMAREARESEDVKNDFVKMNGVENEVMSEEGYKGTEKGNDYKEEETRRLTNPLNGDTQQSSIDRNAFLLDEVFGGNGRSSSRVESSDLRQSTRKDLKENEGVEHLADDGTSEEPSDSRGSSAQAKPRIIRSVKEARKYLSKKRYKQEGEEEPQFKAVSESKTLLNLQIDKQYDRDANQELGMEEKVVTSAISDGTLDSSPLTDASKDSAVENKEFVGIKNGNTDVCKQGEDDVPEQQGSLDHEGNGVNSEVGPSLEEETWNESNYNEHIVKEIGVGFRDNYMVAREKKNQQSNTNSSMTQLESIGDVNELEWMEDDKLAEIVFRVRENELAGWDPFYMMDAEDKHSFFKGLEKKVDRENEKLSTLHEWLHSNIENLDYGADGISLYDPPEKIIPRWKGPPLEKIPEFLNNFLEQRKAIFAENTEILNNVKKGEQDFLQKSAESPLDKNYARSPAVNDPKKKLQRGQQSSKTIIEGSDGSVKAGKKSGKEVWQHTKKWSRGFLESYNGETDPEVKFIMKDMGKDLDRWITEKEIQEAADLMDKLPERNKEFMQKKLKKLKREMELFGPQAVMSKYREYADEKEEDYLWWLDLPCILCIELYTVEDGEQRIGFYSLEMATDLELEPKPQHDAFREAKENGFSVTVIRKGELQLNVDQTLDEVEEQITEIGSKMYHDVIMRDRSVDISSLTKGVFGFKSRPTRTKSCYDRLEDSRKDKTLWTSEL</sequence>
<dbReference type="EMBL" id="KE344440">
    <property type="protein sequence ID" value="EXB62171.1"/>
    <property type="molecule type" value="Genomic_DNA"/>
</dbReference>
<feature type="region of interest" description="Disordered" evidence="1">
    <location>
        <begin position="822"/>
        <end position="866"/>
    </location>
</feature>
<dbReference type="PANTHER" id="PTHR34962">
    <property type="entry name" value="EMBRYO DEFECTIVE 1703-RELATED"/>
    <property type="match status" value="1"/>
</dbReference>